<accession>A0A7M2RKI7</accession>
<dbReference type="NCBIfam" id="TIGR01725">
    <property type="entry name" value="phge_HK97_gp10"/>
    <property type="match status" value="1"/>
</dbReference>
<dbReference type="Pfam" id="PF04883">
    <property type="entry name" value="HK97-gp10_like"/>
    <property type="match status" value="1"/>
</dbReference>
<dbReference type="KEGG" id="bliq:INP51_06420"/>
<dbReference type="AlphaFoldDB" id="A0A7M2RKI7"/>
<evidence type="ECO:0000313" key="2">
    <source>
        <dbReference type="Proteomes" id="UP000593601"/>
    </source>
</evidence>
<evidence type="ECO:0000313" key="1">
    <source>
        <dbReference type="EMBL" id="QOV20571.1"/>
    </source>
</evidence>
<reference evidence="1 2" key="1">
    <citation type="submission" date="2020-10" db="EMBL/GenBank/DDBJ databases">
        <title>Blautia liquoris sp.nov., isolated from the mud in a fermentation cellar used for the production of Chinese strong-flavoured liquor.</title>
        <authorList>
            <person name="Lu L."/>
        </authorList>
    </citation>
    <scope>NUCLEOTIDE SEQUENCE [LARGE SCALE GENOMIC DNA]</scope>
    <source>
        <strain evidence="1 2">LZLJ-3</strain>
    </source>
</reference>
<dbReference type="EMBL" id="CP063304">
    <property type="protein sequence ID" value="QOV20571.1"/>
    <property type="molecule type" value="Genomic_DNA"/>
</dbReference>
<sequence>MAEVKIEGVGELIKALKKNVKLDDVKRVVKQNGSELQTAAERVVPVDTGTLKRSIGLEIKDSGLTAEVEPTAEYAPYVEYGTRYMRAQPYIRPSLEKQEGQFKADMKKLVK</sequence>
<organism evidence="1 2">
    <name type="scientific">Blautia liquoris</name>
    <dbReference type="NCBI Taxonomy" id="2779518"/>
    <lineage>
        <taxon>Bacteria</taxon>
        <taxon>Bacillati</taxon>
        <taxon>Bacillota</taxon>
        <taxon>Clostridia</taxon>
        <taxon>Lachnospirales</taxon>
        <taxon>Lachnospiraceae</taxon>
        <taxon>Blautia</taxon>
    </lineage>
</organism>
<keyword evidence="2" id="KW-1185">Reference proteome</keyword>
<name>A0A7M2RKI7_9FIRM</name>
<dbReference type="Proteomes" id="UP000593601">
    <property type="component" value="Chromosome"/>
</dbReference>
<dbReference type="RefSeq" id="WP_193736885.1">
    <property type="nucleotide sequence ID" value="NZ_CP063304.1"/>
</dbReference>
<dbReference type="InterPro" id="IPR010064">
    <property type="entry name" value="HK97-gp10_tail"/>
</dbReference>
<gene>
    <name evidence="1" type="ORF">INP51_06420</name>
</gene>
<proteinExistence type="predicted"/>
<protein>
    <submittedName>
        <fullName evidence="1">HK97 gp10 family phage protein</fullName>
    </submittedName>
</protein>